<keyword evidence="2" id="KW-0560">Oxidoreductase</keyword>
<reference evidence="4" key="1">
    <citation type="journal article" date="2013" name="Extremophiles">
        <title>Proteinivorax tanatarense gen. nov., sp. nov., an anaerobic, haloalkaliphilic, proteolytic bacterium isolated from a decaying algal bloom, and proposal of Proteinivoraceae fam. nov.</title>
        <authorList>
            <person name="Kevbrin V."/>
            <person name="Boltyanskaya Y."/>
            <person name="Zhilina T."/>
            <person name="Kolganova T."/>
            <person name="Lavrentjeva E."/>
            <person name="Kuznetsov B."/>
        </authorList>
    </citation>
    <scope>NUCLEOTIDE SEQUENCE</scope>
    <source>
        <strain evidence="4">Z-910T</strain>
    </source>
</reference>
<dbReference type="Gene3D" id="3.50.50.60">
    <property type="entry name" value="FAD/NAD(P)-binding domain"/>
    <property type="match status" value="2"/>
</dbReference>
<dbReference type="SUPFAM" id="SSF51905">
    <property type="entry name" value="FAD/NAD(P)-binding domain"/>
    <property type="match status" value="1"/>
</dbReference>
<evidence type="ECO:0000256" key="1">
    <source>
        <dbReference type="ARBA" id="ARBA00022630"/>
    </source>
</evidence>
<proteinExistence type="predicted"/>
<dbReference type="GO" id="GO:0016491">
    <property type="term" value="F:oxidoreductase activity"/>
    <property type="evidence" value="ECO:0007669"/>
    <property type="project" value="UniProtKB-KW"/>
</dbReference>
<dbReference type="EMBL" id="CP158367">
    <property type="protein sequence ID" value="XBX76089.1"/>
    <property type="molecule type" value="Genomic_DNA"/>
</dbReference>
<reference evidence="4" key="2">
    <citation type="submission" date="2024-06" db="EMBL/GenBank/DDBJ databases">
        <authorList>
            <person name="Petrova K.O."/>
            <person name="Toshchakov S.V."/>
            <person name="Boltjanskaja Y.V."/>
            <person name="Kevbrin V."/>
        </authorList>
    </citation>
    <scope>NUCLEOTIDE SEQUENCE</scope>
    <source>
        <strain evidence="4">Z-910T</strain>
    </source>
</reference>
<dbReference type="PRINTS" id="PR00368">
    <property type="entry name" value="FADPNR"/>
</dbReference>
<gene>
    <name evidence="4" type="ORF">PRVXT_001264</name>
</gene>
<dbReference type="Pfam" id="PF07992">
    <property type="entry name" value="Pyr_redox_2"/>
    <property type="match status" value="2"/>
</dbReference>
<evidence type="ECO:0000256" key="2">
    <source>
        <dbReference type="ARBA" id="ARBA00023002"/>
    </source>
</evidence>
<accession>A0AAU7VQ76</accession>
<feature type="domain" description="FAD/NAD(P)-binding" evidence="3">
    <location>
        <begin position="187"/>
        <end position="268"/>
    </location>
</feature>
<dbReference type="PANTHER" id="PTHR48105">
    <property type="entry name" value="THIOREDOXIN REDUCTASE 1-RELATED-RELATED"/>
    <property type="match status" value="1"/>
</dbReference>
<keyword evidence="1" id="KW-0285">Flavoprotein</keyword>
<sequence>MYDVAIIGGGPAGLSAALNCRIRNKSVILFAQDPKTTDLHKAAHMDNYLGFPNSNGAYLLDKFCQHVNNYDVEIKQEKIIEIFQMEPGFTLAAKDDVYNCKSLILATGIPKFKAIKGEEKYLGKGVGYCATCDGPLYKNKKVAIVSKIAEGEKEANFLAELADIVYYIPLYKSKLSLAKNVKVLYQKPKEVKGKLKAEELVLEKDVLHVDGVFFLRESIQPSQLIAGLEFNNKAIKVGKNMATNIEGVFAAGDCTGKPLQVAKAVGEGQIAGLSAVSYIDGLKTI</sequence>
<organism evidence="4">
    <name type="scientific">Proteinivorax tanatarense</name>
    <dbReference type="NCBI Taxonomy" id="1260629"/>
    <lineage>
        <taxon>Bacteria</taxon>
        <taxon>Bacillati</taxon>
        <taxon>Bacillota</taxon>
        <taxon>Clostridia</taxon>
        <taxon>Eubacteriales</taxon>
        <taxon>Proteinivoracaceae</taxon>
        <taxon>Proteinivorax</taxon>
    </lineage>
</organism>
<dbReference type="PRINTS" id="PR00469">
    <property type="entry name" value="PNDRDTASEII"/>
</dbReference>
<dbReference type="RefSeq" id="WP_350344823.1">
    <property type="nucleotide sequence ID" value="NZ_CP158367.1"/>
</dbReference>
<evidence type="ECO:0000259" key="3">
    <source>
        <dbReference type="Pfam" id="PF07992"/>
    </source>
</evidence>
<dbReference type="AlphaFoldDB" id="A0AAU7VQ76"/>
<dbReference type="InterPro" id="IPR036188">
    <property type="entry name" value="FAD/NAD-bd_sf"/>
</dbReference>
<feature type="domain" description="FAD/NAD(P)-binding" evidence="3">
    <location>
        <begin position="2"/>
        <end position="145"/>
    </location>
</feature>
<protein>
    <submittedName>
        <fullName evidence="4">NAD(P)/FAD-dependent oxidoreductase</fullName>
    </submittedName>
</protein>
<dbReference type="InterPro" id="IPR050097">
    <property type="entry name" value="Ferredoxin-NADP_redctase_2"/>
</dbReference>
<name>A0AAU7VQ76_9FIRM</name>
<evidence type="ECO:0000313" key="4">
    <source>
        <dbReference type="EMBL" id="XBX76089.1"/>
    </source>
</evidence>
<dbReference type="InterPro" id="IPR023753">
    <property type="entry name" value="FAD/NAD-binding_dom"/>
</dbReference>